<evidence type="ECO:0000256" key="10">
    <source>
        <dbReference type="ARBA" id="ARBA00023002"/>
    </source>
</evidence>
<dbReference type="OMA" id="MKRRMPV"/>
<evidence type="ECO:0000256" key="2">
    <source>
        <dbReference type="ARBA" id="ARBA00004167"/>
    </source>
</evidence>
<dbReference type="GO" id="GO:0010268">
    <property type="term" value="P:brassinosteroid homeostasis"/>
    <property type="evidence" value="ECO:0007669"/>
    <property type="project" value="TreeGrafter"/>
</dbReference>
<comment type="similarity">
    <text evidence="4 25">Belongs to the cytochrome P450 family.</text>
</comment>
<evidence type="ECO:0000256" key="20">
    <source>
        <dbReference type="ARBA" id="ARBA00076244"/>
    </source>
</evidence>
<dbReference type="GO" id="GO:0048443">
    <property type="term" value="P:stamen development"/>
    <property type="evidence" value="ECO:0007669"/>
    <property type="project" value="EnsemblPlants"/>
</dbReference>
<dbReference type="InterPro" id="IPR017972">
    <property type="entry name" value="Cyt_P450_CS"/>
</dbReference>
<dbReference type="GO" id="GO:0020037">
    <property type="term" value="F:heme binding"/>
    <property type="evidence" value="ECO:0007669"/>
    <property type="project" value="InterPro"/>
</dbReference>
<dbReference type="GO" id="GO:0048441">
    <property type="term" value="P:petal development"/>
    <property type="evidence" value="ECO:0007669"/>
    <property type="project" value="EnsemblPlants"/>
</dbReference>
<keyword evidence="8" id="KW-0752">Steroid biosynthesis</keyword>
<keyword evidence="10 25" id="KW-0560">Oxidoreductase</keyword>
<proteinExistence type="inferred from homology"/>
<reference evidence="27" key="1">
    <citation type="submission" date="2021-01" db="UniProtKB">
        <authorList>
            <consortium name="EnsemblPlants"/>
        </authorList>
    </citation>
    <scope>IDENTIFICATION</scope>
</reference>
<evidence type="ECO:0000256" key="14">
    <source>
        <dbReference type="ARBA" id="ARBA00037910"/>
    </source>
</evidence>
<accession>A0A7N0UWY6</accession>
<comment type="pathway">
    <text evidence="17">Steroid biosynthesis.</text>
</comment>
<dbReference type="PROSITE" id="PS00086">
    <property type="entry name" value="CYTOCHROME_P450"/>
    <property type="match status" value="1"/>
</dbReference>
<evidence type="ECO:0000256" key="12">
    <source>
        <dbReference type="ARBA" id="ARBA00023033"/>
    </source>
</evidence>
<evidence type="ECO:0000256" key="22">
    <source>
        <dbReference type="ARBA" id="ARBA00083187"/>
    </source>
</evidence>
<dbReference type="PANTHER" id="PTHR24286">
    <property type="entry name" value="CYTOCHROME P450 26"/>
    <property type="match status" value="1"/>
</dbReference>
<dbReference type="AlphaFoldDB" id="A0A7N0UWY6"/>
<dbReference type="Proteomes" id="UP000594263">
    <property type="component" value="Unplaced"/>
</dbReference>
<evidence type="ECO:0000256" key="13">
    <source>
        <dbReference type="ARBA" id="ARBA00023136"/>
    </source>
</evidence>
<feature type="chain" id="PRO_5029697779" description="22alpha-hydroxysteroid 23-monooxygenase" evidence="26">
    <location>
        <begin position="20"/>
        <end position="485"/>
    </location>
</feature>
<evidence type="ECO:0000256" key="16">
    <source>
        <dbReference type="ARBA" id="ARBA00051572"/>
    </source>
</evidence>
<feature type="signal peptide" evidence="26">
    <location>
        <begin position="1"/>
        <end position="19"/>
    </location>
</feature>
<evidence type="ECO:0000256" key="8">
    <source>
        <dbReference type="ARBA" id="ARBA00022955"/>
    </source>
</evidence>
<keyword evidence="9" id="KW-1133">Transmembrane helix</keyword>
<comment type="catalytic activity">
    <reaction evidence="15">
        <text>(22S,24R)-22-hydroxy-5alpha-ergostan-3-one + reduced [NADPH--hemoprotein reductase] + O2 = 3-dehydro-6-deoxoteasterone + oxidized [NADPH--hemoprotein reductase] + H2O + H(+)</text>
        <dbReference type="Rhea" id="RHEA:27325"/>
        <dbReference type="Rhea" id="RHEA-COMP:11964"/>
        <dbReference type="Rhea" id="RHEA-COMP:11965"/>
        <dbReference type="ChEBI" id="CHEBI:15377"/>
        <dbReference type="ChEBI" id="CHEBI:15378"/>
        <dbReference type="ChEBI" id="CHEBI:15379"/>
        <dbReference type="ChEBI" id="CHEBI:20710"/>
        <dbReference type="ChEBI" id="CHEBI:57618"/>
        <dbReference type="ChEBI" id="CHEBI:58210"/>
        <dbReference type="ChEBI" id="CHEBI:59411"/>
        <dbReference type="EC" id="1.14.14.147"/>
    </reaction>
</comment>
<dbReference type="GO" id="GO:0005506">
    <property type="term" value="F:iron ion binding"/>
    <property type="evidence" value="ECO:0007669"/>
    <property type="project" value="InterPro"/>
</dbReference>
<dbReference type="InterPro" id="IPR036396">
    <property type="entry name" value="Cyt_P450_sf"/>
</dbReference>
<dbReference type="InterPro" id="IPR001128">
    <property type="entry name" value="Cyt_P450"/>
</dbReference>
<keyword evidence="26" id="KW-0732">Signal</keyword>
<dbReference type="EC" id="1.14.14.147" evidence="18"/>
<evidence type="ECO:0000256" key="7">
    <source>
        <dbReference type="ARBA" id="ARBA00022723"/>
    </source>
</evidence>
<dbReference type="EnsemblPlants" id="Kaladp0092s0229.1.v1.1">
    <property type="protein sequence ID" value="Kaladp0092s0229.1.v1.1"/>
    <property type="gene ID" value="Kaladp0092s0229.v1.1"/>
</dbReference>
<comment type="cofactor">
    <cofactor evidence="1 24">
        <name>heme</name>
        <dbReference type="ChEBI" id="CHEBI:30413"/>
    </cofactor>
</comment>
<evidence type="ECO:0000256" key="23">
    <source>
        <dbReference type="ARBA" id="ARBA00084112"/>
    </source>
</evidence>
<dbReference type="PRINTS" id="PR00463">
    <property type="entry name" value="EP450I"/>
</dbReference>
<keyword evidence="6" id="KW-0812">Transmembrane</keyword>
<dbReference type="GO" id="GO:0016125">
    <property type="term" value="P:sterol metabolic process"/>
    <property type="evidence" value="ECO:0007669"/>
    <property type="project" value="TreeGrafter"/>
</dbReference>
<dbReference type="Gene3D" id="1.10.630.10">
    <property type="entry name" value="Cytochrome P450"/>
    <property type="match status" value="1"/>
</dbReference>
<keyword evidence="12 25" id="KW-0503">Monooxygenase</keyword>
<dbReference type="Gramene" id="Kaladp0092s0229.1.v1.1">
    <property type="protein sequence ID" value="Kaladp0092s0229.1.v1.1"/>
    <property type="gene ID" value="Kaladp0092s0229.v1.1"/>
</dbReference>
<keyword evidence="11 24" id="KW-0408">Iron</keyword>
<dbReference type="PANTHER" id="PTHR24286:SF30">
    <property type="entry name" value="3-EPI-6-DEOXOCATHASTERONE 23-MONOOXYGENASE CYP90D1"/>
    <property type="match status" value="1"/>
</dbReference>
<evidence type="ECO:0000256" key="11">
    <source>
        <dbReference type="ARBA" id="ARBA00023004"/>
    </source>
</evidence>
<dbReference type="GO" id="GO:0016132">
    <property type="term" value="P:brassinosteroid biosynthetic process"/>
    <property type="evidence" value="ECO:0007669"/>
    <property type="project" value="UniProtKB-KW"/>
</dbReference>
<evidence type="ECO:0000256" key="6">
    <source>
        <dbReference type="ARBA" id="ARBA00022692"/>
    </source>
</evidence>
<dbReference type="GO" id="GO:0016709">
    <property type="term" value="F:oxidoreductase activity, acting on paired donors, with incorporation or reduction of molecular oxygen, NAD(P)H as one donor, and incorporation of one atom of oxygen"/>
    <property type="evidence" value="ECO:0007669"/>
    <property type="project" value="EnsemblPlants"/>
</dbReference>
<dbReference type="GO" id="GO:0102097">
    <property type="term" value="F:22alpha-hydroxysteroid 23-monooxygenase activity"/>
    <property type="evidence" value="ECO:0007669"/>
    <property type="project" value="UniProtKB-EC"/>
</dbReference>
<evidence type="ECO:0000256" key="25">
    <source>
        <dbReference type="RuleBase" id="RU000461"/>
    </source>
</evidence>
<organism evidence="27 28">
    <name type="scientific">Kalanchoe fedtschenkoi</name>
    <name type="common">Lavender scallops</name>
    <name type="synonym">South American air plant</name>
    <dbReference type="NCBI Taxonomy" id="63787"/>
    <lineage>
        <taxon>Eukaryota</taxon>
        <taxon>Viridiplantae</taxon>
        <taxon>Streptophyta</taxon>
        <taxon>Embryophyta</taxon>
        <taxon>Tracheophyta</taxon>
        <taxon>Spermatophyta</taxon>
        <taxon>Magnoliopsida</taxon>
        <taxon>eudicotyledons</taxon>
        <taxon>Gunneridae</taxon>
        <taxon>Pentapetalae</taxon>
        <taxon>Saxifragales</taxon>
        <taxon>Crassulaceae</taxon>
        <taxon>Kalanchoe</taxon>
    </lineage>
</organism>
<sequence length="485" mass="54784">MIPTLLLILLLSPTPLSFPLHVARNHLARKRLKSSSASLPQGTFGWPFIGETIEFISCAYTDNPESFMEKRRALYGKVFKSHIFGSPTIVSTDPEFNKFVLQSDARSFVPSYPKSLTELMGSSSILVINGSLQKKIHGLIASFLKSPDLKSQVTNDMHNYVQTSMAAWTEHVPVLIQDQAKKVAFQVLAKALIGLDPGDEMELLRRDFQEFIHGLISLPVKIPGCQLYRSLQAKRRMVKLVKKIISCKRNGRSTSSDKEFVPQDVVDVLLFSGDGQLPDNLISDNMIDLMIPGEDSVPTLMTLAVKYLSECPRALQELTEENLRLKNEKDQRGEPFCYSDYIASLPFTQMVITESLRVGNIISGVMRKATTDLEIKGFSIPKGYCVFTYIRSVHLDKEHYESPYTFNPWRWLDKSPSSSSSHFTPFGGGQRLCPGIDLARLEASIFLHQLVTKFRWEAEEDSLINFPTVRMKKGMPIRIKRRSDP</sequence>
<evidence type="ECO:0000256" key="4">
    <source>
        <dbReference type="ARBA" id="ARBA00010617"/>
    </source>
</evidence>
<protein>
    <recommendedName>
        <fullName evidence="18">22alpha-hydroxysteroid 23-monooxygenase</fullName>
        <ecNumber evidence="18">1.14.14.147</ecNumber>
    </recommendedName>
    <alternativeName>
        <fullName evidence="21">(22R,23R)-22,23-dihydroxy-campest-4-en-3-one synthase</fullName>
    </alternativeName>
    <alternativeName>
        <fullName evidence="22">(22R,23R)-22,23-dihydroxycampesterol synthase</fullName>
    </alternativeName>
    <alternativeName>
        <fullName evidence="19">6-deoxoteasterone synthase</fullName>
    </alternativeName>
    <alternativeName>
        <fullName evidence="20">Teasterone synthase</fullName>
    </alternativeName>
</protein>
<evidence type="ECO:0000256" key="19">
    <source>
        <dbReference type="ARBA" id="ARBA00075093"/>
    </source>
</evidence>
<evidence type="ECO:0000256" key="9">
    <source>
        <dbReference type="ARBA" id="ARBA00022989"/>
    </source>
</evidence>
<keyword evidence="28" id="KW-1185">Reference proteome</keyword>
<evidence type="ECO:0000256" key="15">
    <source>
        <dbReference type="ARBA" id="ARBA00050234"/>
    </source>
</evidence>
<name>A0A7N0UWY6_KALFE</name>
<keyword evidence="5 24" id="KW-0349">Heme</keyword>
<comment type="subcellular location">
    <subcellularLocation>
        <location evidence="2">Membrane</location>
        <topology evidence="2">Single-pass membrane protein</topology>
    </subcellularLocation>
</comment>
<keyword evidence="23" id="KW-0443">Lipid metabolism</keyword>
<evidence type="ECO:0000256" key="21">
    <source>
        <dbReference type="ARBA" id="ARBA00078776"/>
    </source>
</evidence>
<dbReference type="GO" id="GO:0016020">
    <property type="term" value="C:membrane"/>
    <property type="evidence" value="ECO:0007669"/>
    <property type="project" value="UniProtKB-SubCell"/>
</dbReference>
<evidence type="ECO:0000256" key="26">
    <source>
        <dbReference type="SAM" id="SignalP"/>
    </source>
</evidence>
<evidence type="ECO:0000256" key="3">
    <source>
        <dbReference type="ARBA" id="ARBA00004972"/>
    </source>
</evidence>
<evidence type="ECO:0000256" key="5">
    <source>
        <dbReference type="ARBA" id="ARBA00022617"/>
    </source>
</evidence>
<feature type="binding site" description="axial binding residue" evidence="24">
    <location>
        <position position="433"/>
    </location>
    <ligand>
        <name>heme</name>
        <dbReference type="ChEBI" id="CHEBI:30413"/>
    </ligand>
    <ligandPart>
        <name>Fe</name>
        <dbReference type="ChEBI" id="CHEBI:18248"/>
    </ligandPart>
</feature>
<dbReference type="Pfam" id="PF00067">
    <property type="entry name" value="p450"/>
    <property type="match status" value="1"/>
</dbReference>
<evidence type="ECO:0000256" key="18">
    <source>
        <dbReference type="ARBA" id="ARBA00066344"/>
    </source>
</evidence>
<comment type="catalytic activity">
    <reaction evidence="16">
        <text>3-epi-6-deoxocathasterone + reduced [NADPH--hemoprotein reductase] + O2 = 6-deoxotyphasterol + oxidized [NADPH--hemoprotein reductase] + H2O + H(+)</text>
        <dbReference type="Rhea" id="RHEA:27321"/>
        <dbReference type="Rhea" id="RHEA-COMP:11964"/>
        <dbReference type="Rhea" id="RHEA-COMP:11965"/>
        <dbReference type="ChEBI" id="CHEBI:15377"/>
        <dbReference type="ChEBI" id="CHEBI:15378"/>
        <dbReference type="ChEBI" id="CHEBI:15379"/>
        <dbReference type="ChEBI" id="CHEBI:20717"/>
        <dbReference type="ChEBI" id="CHEBI:57618"/>
        <dbReference type="ChEBI" id="CHEBI:58210"/>
        <dbReference type="ChEBI" id="CHEBI:59410"/>
        <dbReference type="EC" id="1.14.14.147"/>
    </reaction>
</comment>
<dbReference type="SUPFAM" id="SSF48264">
    <property type="entry name" value="Cytochrome P450"/>
    <property type="match status" value="1"/>
</dbReference>
<evidence type="ECO:0000313" key="27">
    <source>
        <dbReference type="EnsemblPlants" id="Kaladp0092s0229.1.v1.1"/>
    </source>
</evidence>
<dbReference type="InterPro" id="IPR002401">
    <property type="entry name" value="Cyt_P450_E_grp-I"/>
</dbReference>
<keyword evidence="23" id="KW-1069">Brassinosteroid biosynthesis</keyword>
<comment type="pathway">
    <text evidence="3">Hormone biosynthesis.</text>
</comment>
<dbReference type="CDD" id="cd11043">
    <property type="entry name" value="CYP90-like"/>
    <property type="match status" value="1"/>
</dbReference>
<evidence type="ECO:0000256" key="17">
    <source>
        <dbReference type="ARBA" id="ARBA00060577"/>
    </source>
</evidence>
<keyword evidence="13" id="KW-0472">Membrane</keyword>
<dbReference type="FunFam" id="1.10.630.10:FF:000048">
    <property type="entry name" value="3-epi-6-deoxocathasterone 23-monooxygenase CYP90D1"/>
    <property type="match status" value="1"/>
</dbReference>
<keyword evidence="23" id="KW-0444">Lipid biosynthesis</keyword>
<evidence type="ECO:0000256" key="1">
    <source>
        <dbReference type="ARBA" id="ARBA00001971"/>
    </source>
</evidence>
<comment type="pathway">
    <text evidence="14">Plant hormone biosynthesis; brassinosteroid biosynthesis.</text>
</comment>
<evidence type="ECO:0000256" key="24">
    <source>
        <dbReference type="PIRSR" id="PIRSR602401-1"/>
    </source>
</evidence>
<dbReference type="GO" id="GO:0048366">
    <property type="term" value="P:leaf development"/>
    <property type="evidence" value="ECO:0007669"/>
    <property type="project" value="EnsemblPlants"/>
</dbReference>
<evidence type="ECO:0000313" key="28">
    <source>
        <dbReference type="Proteomes" id="UP000594263"/>
    </source>
</evidence>
<keyword evidence="7 24" id="KW-0479">Metal-binding</keyword>